<reference evidence="5 6" key="1">
    <citation type="submission" date="2018-08" db="EMBL/GenBank/DDBJ databases">
        <title>Genome of Clostridium chromiireducens C1, DSM12136.</title>
        <authorList>
            <person name="Xing M."/>
            <person name="Wei Y."/>
            <person name="Ang E.L."/>
            <person name="Zhao H."/>
            <person name="Zhang Y."/>
        </authorList>
    </citation>
    <scope>NUCLEOTIDE SEQUENCE [LARGE SCALE GENOMIC DNA]</scope>
    <source>
        <strain evidence="5 6">C1</strain>
    </source>
</reference>
<accession>A0A399IP12</accession>
<dbReference type="EMBL" id="QXDJ01000003">
    <property type="protein sequence ID" value="RII34039.1"/>
    <property type="molecule type" value="Genomic_DNA"/>
</dbReference>
<evidence type="ECO:0000256" key="1">
    <source>
        <dbReference type="ARBA" id="ARBA00023015"/>
    </source>
</evidence>
<dbReference type="Pfam" id="PF06719">
    <property type="entry name" value="AraC_N"/>
    <property type="match status" value="1"/>
</dbReference>
<dbReference type="PANTHER" id="PTHR43436">
    <property type="entry name" value="ARAC-FAMILY TRANSCRIPTIONAL REGULATOR"/>
    <property type="match status" value="1"/>
</dbReference>
<keyword evidence="3" id="KW-0804">Transcription</keyword>
<dbReference type="PROSITE" id="PS01124">
    <property type="entry name" value="HTH_ARAC_FAMILY_2"/>
    <property type="match status" value="1"/>
</dbReference>
<dbReference type="GO" id="GO:0043565">
    <property type="term" value="F:sequence-specific DNA binding"/>
    <property type="evidence" value="ECO:0007669"/>
    <property type="project" value="InterPro"/>
</dbReference>
<dbReference type="PROSITE" id="PS00041">
    <property type="entry name" value="HTH_ARAC_FAMILY_1"/>
    <property type="match status" value="1"/>
</dbReference>
<sequence>MSKQQQGITRQEAYVESNTSYQEVLNQLAALCEKNLTSDGDMETAIPFITLYKSSKETPLLPGILTPSICLILQGEKNIHIKQNIIQYNPGDYVASLIDFPVSAQVIGASEDKPYIGLRVEFTAQEIFSVMMDAKINVNSKDNNLNMAAFIGKSNFELLDLLMRLLRLLNKPDSIPFLSTLIKREIIYHLLTGNYGQLFLQQAFIDSNIDSIGRAITLIKENLSRSFTVEELAKLCNMSVSGLHHKFKATLNMGPLQYQKNLRLQEARRLLVSGSMSVGDVAIKVGYESYSQFNREYRRLFGLPPLQDIKEVRINTKMNFM</sequence>
<organism evidence="5 6">
    <name type="scientific">Clostridium chromiireducens</name>
    <dbReference type="NCBI Taxonomy" id="225345"/>
    <lineage>
        <taxon>Bacteria</taxon>
        <taxon>Bacillati</taxon>
        <taxon>Bacillota</taxon>
        <taxon>Clostridia</taxon>
        <taxon>Eubacteriales</taxon>
        <taxon>Clostridiaceae</taxon>
        <taxon>Clostridium</taxon>
    </lineage>
</organism>
<dbReference type="Gene3D" id="1.10.10.60">
    <property type="entry name" value="Homeodomain-like"/>
    <property type="match status" value="2"/>
</dbReference>
<dbReference type="InterPro" id="IPR009594">
    <property type="entry name" value="Tscrpt_reg_HTH_AraC_N"/>
</dbReference>
<dbReference type="PANTHER" id="PTHR43436:SF1">
    <property type="entry name" value="TRANSCRIPTIONAL REGULATORY PROTEIN"/>
    <property type="match status" value="1"/>
</dbReference>
<evidence type="ECO:0000256" key="2">
    <source>
        <dbReference type="ARBA" id="ARBA00023125"/>
    </source>
</evidence>
<protein>
    <submittedName>
        <fullName evidence="5">AraC family transcriptional regulator</fullName>
    </submittedName>
</protein>
<dbReference type="InterPro" id="IPR009057">
    <property type="entry name" value="Homeodomain-like_sf"/>
</dbReference>
<evidence type="ECO:0000256" key="3">
    <source>
        <dbReference type="ARBA" id="ARBA00023163"/>
    </source>
</evidence>
<dbReference type="Pfam" id="PF12833">
    <property type="entry name" value="HTH_18"/>
    <property type="match status" value="1"/>
</dbReference>
<dbReference type="SMART" id="SM00342">
    <property type="entry name" value="HTH_ARAC"/>
    <property type="match status" value="1"/>
</dbReference>
<dbReference type="Proteomes" id="UP000265930">
    <property type="component" value="Unassembled WGS sequence"/>
</dbReference>
<evidence type="ECO:0000313" key="6">
    <source>
        <dbReference type="Proteomes" id="UP000265930"/>
    </source>
</evidence>
<comment type="caution">
    <text evidence="5">The sequence shown here is derived from an EMBL/GenBank/DDBJ whole genome shotgun (WGS) entry which is preliminary data.</text>
</comment>
<evidence type="ECO:0000259" key="4">
    <source>
        <dbReference type="PROSITE" id="PS01124"/>
    </source>
</evidence>
<dbReference type="InterPro" id="IPR018060">
    <property type="entry name" value="HTH_AraC"/>
</dbReference>
<dbReference type="AlphaFoldDB" id="A0A399IP12"/>
<feature type="domain" description="HTH araC/xylS-type" evidence="4">
    <location>
        <begin position="213"/>
        <end position="311"/>
    </location>
</feature>
<evidence type="ECO:0000313" key="5">
    <source>
        <dbReference type="EMBL" id="RII34039.1"/>
    </source>
</evidence>
<dbReference type="RefSeq" id="WP_119366854.1">
    <property type="nucleotide sequence ID" value="NZ_QXDJ01000003.1"/>
</dbReference>
<dbReference type="SUPFAM" id="SSF46689">
    <property type="entry name" value="Homeodomain-like"/>
    <property type="match status" value="2"/>
</dbReference>
<proteinExistence type="predicted"/>
<name>A0A399IP12_9CLOT</name>
<dbReference type="InterPro" id="IPR018062">
    <property type="entry name" value="HTH_AraC-typ_CS"/>
</dbReference>
<keyword evidence="1" id="KW-0805">Transcription regulation</keyword>
<dbReference type="GO" id="GO:0003700">
    <property type="term" value="F:DNA-binding transcription factor activity"/>
    <property type="evidence" value="ECO:0007669"/>
    <property type="project" value="InterPro"/>
</dbReference>
<gene>
    <name evidence="5" type="ORF">D2A34_12725</name>
</gene>
<keyword evidence="2" id="KW-0238">DNA-binding</keyword>